<reference evidence="2 3" key="1">
    <citation type="submission" date="2020-08" db="EMBL/GenBank/DDBJ databases">
        <title>Genomic Encyclopedia of Type Strains, Phase IV (KMG-V): Genome sequencing to study the core and pangenomes of soil and plant-associated prokaryotes.</title>
        <authorList>
            <person name="Whitman W."/>
        </authorList>
    </citation>
    <scope>NUCLEOTIDE SEQUENCE [LARGE SCALE GENOMIC DNA]</scope>
    <source>
        <strain evidence="2 3">M8UP14</strain>
    </source>
</reference>
<comment type="caution">
    <text evidence="2">The sequence shown here is derived from an EMBL/GenBank/DDBJ whole genome shotgun (WGS) entry which is preliminary data.</text>
</comment>
<gene>
    <name evidence="2" type="ORF">HDF16_005483</name>
</gene>
<dbReference type="GO" id="GO:0016705">
    <property type="term" value="F:oxidoreductase activity, acting on paired donors, with incorporation or reduction of molecular oxygen"/>
    <property type="evidence" value="ECO:0007669"/>
    <property type="project" value="InterPro"/>
</dbReference>
<dbReference type="AlphaFoldDB" id="A0A7W7ZJ54"/>
<dbReference type="PANTHER" id="PTHR30137:SF6">
    <property type="entry name" value="LUCIFERASE-LIKE MONOOXYGENASE"/>
    <property type="match status" value="1"/>
</dbReference>
<dbReference type="Pfam" id="PF00296">
    <property type="entry name" value="Bac_luciferase"/>
    <property type="match status" value="1"/>
</dbReference>
<sequence>MQIGALELCLRGYDESIATQVTKLTELAVHLEQMGYDRLWLTEHHSENFVHASPLILLPILASSTTQIKIGVGGLLLRYYLVGRLANDVAFLNQIYPDRIEIGLGRGRPNVGREVGLITEATSATYPALVSEFDTQLRTRALPVPVAKTSDRSQIWMLGSHHESCTVASALELPYVHAGFLDKEFQNVPVIKPLHLAISGIINNSNYSALRAIYDNDKIKVIPQVYGGPESATKQLADIVHRFDPTSLLYMDLSQSFEQKLRSYELFYQLAKLVARETNQEFAERSTCH</sequence>
<feature type="domain" description="Luciferase-like" evidence="1">
    <location>
        <begin position="20"/>
        <end position="112"/>
    </location>
</feature>
<dbReference type="InterPro" id="IPR036661">
    <property type="entry name" value="Luciferase-like_sf"/>
</dbReference>
<dbReference type="InterPro" id="IPR050766">
    <property type="entry name" value="Bact_Lucif_Oxidored"/>
</dbReference>
<evidence type="ECO:0000313" key="2">
    <source>
        <dbReference type="EMBL" id="MBB5060747.1"/>
    </source>
</evidence>
<dbReference type="SUPFAM" id="SSF51679">
    <property type="entry name" value="Bacterial luciferase-like"/>
    <property type="match status" value="1"/>
</dbReference>
<organism evidence="2 3">
    <name type="scientific">Granulicella aggregans</name>
    <dbReference type="NCBI Taxonomy" id="474949"/>
    <lineage>
        <taxon>Bacteria</taxon>
        <taxon>Pseudomonadati</taxon>
        <taxon>Acidobacteriota</taxon>
        <taxon>Terriglobia</taxon>
        <taxon>Terriglobales</taxon>
        <taxon>Acidobacteriaceae</taxon>
        <taxon>Granulicella</taxon>
    </lineage>
</organism>
<accession>A0A7W7ZJ54</accession>
<dbReference type="RefSeq" id="WP_184223231.1">
    <property type="nucleotide sequence ID" value="NZ_JACHIP010000018.1"/>
</dbReference>
<dbReference type="Proteomes" id="UP000540989">
    <property type="component" value="Unassembled WGS sequence"/>
</dbReference>
<dbReference type="PANTHER" id="PTHR30137">
    <property type="entry name" value="LUCIFERASE-LIKE MONOOXYGENASE"/>
    <property type="match status" value="1"/>
</dbReference>
<protein>
    <recommendedName>
        <fullName evidence="1">Luciferase-like domain-containing protein</fullName>
    </recommendedName>
</protein>
<name>A0A7W7ZJ54_9BACT</name>
<keyword evidence="3" id="KW-1185">Reference proteome</keyword>
<dbReference type="InterPro" id="IPR011251">
    <property type="entry name" value="Luciferase-like_dom"/>
</dbReference>
<proteinExistence type="predicted"/>
<dbReference type="Gene3D" id="3.20.20.30">
    <property type="entry name" value="Luciferase-like domain"/>
    <property type="match status" value="1"/>
</dbReference>
<evidence type="ECO:0000313" key="3">
    <source>
        <dbReference type="Proteomes" id="UP000540989"/>
    </source>
</evidence>
<dbReference type="EMBL" id="JACHIP010000018">
    <property type="protein sequence ID" value="MBB5060747.1"/>
    <property type="molecule type" value="Genomic_DNA"/>
</dbReference>
<dbReference type="GO" id="GO:0005829">
    <property type="term" value="C:cytosol"/>
    <property type="evidence" value="ECO:0007669"/>
    <property type="project" value="TreeGrafter"/>
</dbReference>
<evidence type="ECO:0000259" key="1">
    <source>
        <dbReference type="Pfam" id="PF00296"/>
    </source>
</evidence>